<dbReference type="SMART" id="SM00530">
    <property type="entry name" value="HTH_XRE"/>
    <property type="match status" value="1"/>
</dbReference>
<evidence type="ECO:0000313" key="3">
    <source>
        <dbReference type="Proteomes" id="UP000777265"/>
    </source>
</evidence>
<sequence length="93" mass="10467">MATKTIYSAQYKQLIQRLRVLREEKGITQTALSKELGWPQQRLSAIEAGARRLDVMEFLHLTSRLGLAPVDAIGMAVQAYEPATKDLAARRKK</sequence>
<dbReference type="InterPro" id="IPR001387">
    <property type="entry name" value="Cro/C1-type_HTH"/>
</dbReference>
<evidence type="ECO:0000313" key="2">
    <source>
        <dbReference type="EMBL" id="NLW36058.1"/>
    </source>
</evidence>
<feature type="domain" description="HTH cro/C1-type" evidence="1">
    <location>
        <begin position="18"/>
        <end position="73"/>
    </location>
</feature>
<dbReference type="Proteomes" id="UP000777265">
    <property type="component" value="Unassembled WGS sequence"/>
</dbReference>
<dbReference type="PROSITE" id="PS50943">
    <property type="entry name" value="HTH_CROC1"/>
    <property type="match status" value="1"/>
</dbReference>
<dbReference type="CDD" id="cd00093">
    <property type="entry name" value="HTH_XRE"/>
    <property type="match status" value="1"/>
</dbReference>
<dbReference type="Pfam" id="PF13560">
    <property type="entry name" value="HTH_31"/>
    <property type="match status" value="1"/>
</dbReference>
<dbReference type="EMBL" id="JAAYEE010000209">
    <property type="protein sequence ID" value="NLW36058.1"/>
    <property type="molecule type" value="Genomic_DNA"/>
</dbReference>
<dbReference type="GO" id="GO:0003677">
    <property type="term" value="F:DNA binding"/>
    <property type="evidence" value="ECO:0007669"/>
    <property type="project" value="InterPro"/>
</dbReference>
<evidence type="ECO:0000259" key="1">
    <source>
        <dbReference type="PROSITE" id="PS50943"/>
    </source>
</evidence>
<dbReference type="Gene3D" id="1.10.260.40">
    <property type="entry name" value="lambda repressor-like DNA-binding domains"/>
    <property type="match status" value="1"/>
</dbReference>
<comment type="caution">
    <text evidence="2">The sequence shown here is derived from an EMBL/GenBank/DDBJ whole genome shotgun (WGS) entry which is preliminary data.</text>
</comment>
<reference evidence="2" key="2">
    <citation type="submission" date="2020-01" db="EMBL/GenBank/DDBJ databases">
        <authorList>
            <person name="Campanaro S."/>
        </authorList>
    </citation>
    <scope>NUCLEOTIDE SEQUENCE</scope>
    <source>
        <strain evidence="2">AS06rmzACSIP_7</strain>
    </source>
</reference>
<reference evidence="2" key="1">
    <citation type="journal article" date="2020" name="Biotechnol. Biofuels">
        <title>New insights from the biogas microbiome by comprehensive genome-resolved metagenomics of nearly 1600 species originating from multiple anaerobic digesters.</title>
        <authorList>
            <person name="Campanaro S."/>
            <person name="Treu L."/>
            <person name="Rodriguez-R L.M."/>
            <person name="Kovalovszki A."/>
            <person name="Ziels R.M."/>
            <person name="Maus I."/>
            <person name="Zhu X."/>
            <person name="Kougias P.G."/>
            <person name="Basile A."/>
            <person name="Luo G."/>
            <person name="Schluter A."/>
            <person name="Konstantinidis K.T."/>
            <person name="Angelidaki I."/>
        </authorList>
    </citation>
    <scope>NUCLEOTIDE SEQUENCE</scope>
    <source>
        <strain evidence="2">AS06rmzACSIP_7</strain>
    </source>
</reference>
<dbReference type="InterPro" id="IPR010982">
    <property type="entry name" value="Lambda_DNA-bd_dom_sf"/>
</dbReference>
<dbReference type="SUPFAM" id="SSF47413">
    <property type="entry name" value="lambda repressor-like DNA-binding domains"/>
    <property type="match status" value="1"/>
</dbReference>
<name>A0A971M4V6_9BACT</name>
<gene>
    <name evidence="2" type="ORF">GXY80_11360</name>
</gene>
<organism evidence="2 3">
    <name type="scientific">Syntrophorhabdus aromaticivorans</name>
    <dbReference type="NCBI Taxonomy" id="328301"/>
    <lineage>
        <taxon>Bacteria</taxon>
        <taxon>Pseudomonadati</taxon>
        <taxon>Thermodesulfobacteriota</taxon>
        <taxon>Syntrophorhabdia</taxon>
        <taxon>Syntrophorhabdales</taxon>
        <taxon>Syntrophorhabdaceae</taxon>
        <taxon>Syntrophorhabdus</taxon>
    </lineage>
</organism>
<accession>A0A971M4V6</accession>
<dbReference type="AlphaFoldDB" id="A0A971M4V6"/>
<proteinExistence type="predicted"/>
<protein>
    <submittedName>
        <fullName evidence="2">Helix-turn-helix transcriptional regulator</fullName>
    </submittedName>
</protein>